<comment type="caution">
    <text evidence="1">The sequence shown here is derived from an EMBL/GenBank/DDBJ whole genome shotgun (WGS) entry which is preliminary data.</text>
</comment>
<gene>
    <name evidence="1" type="ORF">ACFO3S_20720</name>
</gene>
<name>A0ABV9FIS4_9BACL</name>
<accession>A0ABV9FIS4</accession>
<dbReference type="Proteomes" id="UP001596028">
    <property type="component" value="Unassembled WGS sequence"/>
</dbReference>
<evidence type="ECO:0000313" key="2">
    <source>
        <dbReference type="Proteomes" id="UP001596028"/>
    </source>
</evidence>
<sequence>MLLKKDNEQGSGSNAGSSIKDQYLHNSALQMEKYRKLWTLNSKLMSVPSPLSSPFSTYGFYGGTSRPPSPEIDGEGGGSQENKSLTSKIFDITGIIGSNKNYVEGLAIAANSLKSAVDWKNADRSLGGVPPSLGWIYNQKALPFFKYSGAVTKAFSVINPMVAGVSFATAQNDDQKRAVISSIIGSTLLGWVGQTLIPIPGVGYAVGSFVGSLAGENVGKNFNSISDAVSDAFRMYGEGNLMAAEGNIALVNSIRDGVVNGYRMAGEGNLMAAEGNIALANSIRDAVANGYRMAGDGLNSAWNNIRRISWNDVGNAISDGAKDIWNNATNASNWNIIKWMGYSGNERVSNSPSTPDMGRIPLNNERLTFQEILAITMPHRSPFYPIGGQPESSVPKMQGQPPINISLSPGAVQLSLSSNELDYDDLSNNIGIRITKAIQQALANRTGGSGRPAF</sequence>
<proteinExistence type="predicted"/>
<protein>
    <submittedName>
        <fullName evidence="1">Uncharacterized protein</fullName>
    </submittedName>
</protein>
<keyword evidence="2" id="KW-1185">Reference proteome</keyword>
<organism evidence="1 2">
    <name type="scientific">Cohnella hongkongensis</name>
    <dbReference type="NCBI Taxonomy" id="178337"/>
    <lineage>
        <taxon>Bacteria</taxon>
        <taxon>Bacillati</taxon>
        <taxon>Bacillota</taxon>
        <taxon>Bacilli</taxon>
        <taxon>Bacillales</taxon>
        <taxon>Paenibacillaceae</taxon>
        <taxon>Cohnella</taxon>
    </lineage>
</organism>
<dbReference type="RefSeq" id="WP_378099977.1">
    <property type="nucleotide sequence ID" value="NZ_JBHSEP010000018.1"/>
</dbReference>
<evidence type="ECO:0000313" key="1">
    <source>
        <dbReference type="EMBL" id="MFC4600680.1"/>
    </source>
</evidence>
<reference evidence="2" key="1">
    <citation type="journal article" date="2019" name="Int. J. Syst. Evol. Microbiol.">
        <title>The Global Catalogue of Microorganisms (GCM) 10K type strain sequencing project: providing services to taxonomists for standard genome sequencing and annotation.</title>
        <authorList>
            <consortium name="The Broad Institute Genomics Platform"/>
            <consortium name="The Broad Institute Genome Sequencing Center for Infectious Disease"/>
            <person name="Wu L."/>
            <person name="Ma J."/>
        </authorList>
    </citation>
    <scope>NUCLEOTIDE SEQUENCE [LARGE SCALE GENOMIC DNA]</scope>
    <source>
        <strain evidence="2">CCUG 49571</strain>
    </source>
</reference>
<dbReference type="EMBL" id="JBHSEP010000018">
    <property type="protein sequence ID" value="MFC4600680.1"/>
    <property type="molecule type" value="Genomic_DNA"/>
</dbReference>